<dbReference type="Proteomes" id="UP000593567">
    <property type="component" value="Unassembled WGS sequence"/>
</dbReference>
<keyword evidence="1" id="KW-0812">Transmembrane</keyword>
<feature type="transmembrane region" description="Helical" evidence="1">
    <location>
        <begin position="27"/>
        <end position="48"/>
    </location>
</feature>
<protein>
    <submittedName>
        <fullName evidence="2">Uncharacterized protein</fullName>
    </submittedName>
</protein>
<evidence type="ECO:0000313" key="3">
    <source>
        <dbReference type="Proteomes" id="UP000593567"/>
    </source>
</evidence>
<gene>
    <name evidence="2" type="ORF">EB796_007746</name>
</gene>
<reference evidence="2" key="1">
    <citation type="submission" date="2020-06" db="EMBL/GenBank/DDBJ databases">
        <title>Draft genome of Bugula neritina, a colonial animal packing powerful symbionts and potential medicines.</title>
        <authorList>
            <person name="Rayko M."/>
        </authorList>
    </citation>
    <scope>NUCLEOTIDE SEQUENCE [LARGE SCALE GENOMIC DNA]</scope>
    <source>
        <strain evidence="2">Kwan_BN1</strain>
    </source>
</reference>
<comment type="caution">
    <text evidence="2">The sequence shown here is derived from an EMBL/GenBank/DDBJ whole genome shotgun (WGS) entry which is preliminary data.</text>
</comment>
<keyword evidence="1" id="KW-0472">Membrane</keyword>
<accession>A0A7J7K5P4</accession>
<name>A0A7J7K5P4_BUGNE</name>
<keyword evidence="3" id="KW-1185">Reference proteome</keyword>
<proteinExistence type="predicted"/>
<dbReference type="AlphaFoldDB" id="A0A7J7K5P4"/>
<evidence type="ECO:0000313" key="2">
    <source>
        <dbReference type="EMBL" id="KAF6033949.1"/>
    </source>
</evidence>
<evidence type="ECO:0000256" key="1">
    <source>
        <dbReference type="SAM" id="Phobius"/>
    </source>
</evidence>
<dbReference type="EMBL" id="VXIV02001196">
    <property type="protein sequence ID" value="KAF6033949.1"/>
    <property type="molecule type" value="Genomic_DNA"/>
</dbReference>
<keyword evidence="1" id="KW-1133">Transmembrane helix</keyword>
<sequence length="89" mass="10201">MCVSSLQQLVCNTEHKLVVDYRLKMKFLSLFLIALITVISLSLMAEAFRFTTSGSTCRKHCEKIGRSKASLFLTVCKCFKTEEDYYTKC</sequence>
<organism evidence="2 3">
    <name type="scientific">Bugula neritina</name>
    <name type="common">Brown bryozoan</name>
    <name type="synonym">Sertularia neritina</name>
    <dbReference type="NCBI Taxonomy" id="10212"/>
    <lineage>
        <taxon>Eukaryota</taxon>
        <taxon>Metazoa</taxon>
        <taxon>Spiralia</taxon>
        <taxon>Lophotrochozoa</taxon>
        <taxon>Bryozoa</taxon>
        <taxon>Gymnolaemata</taxon>
        <taxon>Cheilostomatida</taxon>
        <taxon>Flustrina</taxon>
        <taxon>Buguloidea</taxon>
        <taxon>Bugulidae</taxon>
        <taxon>Bugula</taxon>
    </lineage>
</organism>